<reference evidence="1" key="1">
    <citation type="submission" date="2021-06" db="EMBL/GenBank/DDBJ databases">
        <authorList>
            <person name="Kallberg Y."/>
            <person name="Tangrot J."/>
            <person name="Rosling A."/>
        </authorList>
    </citation>
    <scope>NUCLEOTIDE SEQUENCE</scope>
    <source>
        <strain evidence="1">AU212A</strain>
    </source>
</reference>
<dbReference type="Proteomes" id="UP000789860">
    <property type="component" value="Unassembled WGS sequence"/>
</dbReference>
<protein>
    <submittedName>
        <fullName evidence="1">7708_t:CDS:1</fullName>
    </submittedName>
</protein>
<sequence length="490" mass="56661">MQIPQFLSKCFGFFFQRLKDLSRERDERRLMKLEKNFVIAFHLENALKNAWKFVNVTGFFVAATLENAIVIANFYLQDAVRIFLNCFFAAVIVTFVTLAFRRENAFCVAVFAVESIVVALNCYFPNTKIVFLLNIFFAAVNAIFTNIFTFEVFQDDFKDFLVFTSYALNVLNAVTNFIFFVCIITIKFVDSFAKDQKEIVAILASEFQTLIDLIKTTQNHNTYVQYSVYIESCAKRLVRAGNALIPDDNSLLYRKTQILIDLIKRLWRIPMLQLCSTKVNESSWAHYVLQSIVNFIADFKESDICIRYKASSEKNNKKGPIKKNDIYGVYESEHFDLELMLGEISNGPFNRSSQAQVHIKKDRNKLSKCGKDALDFVINNYTKSHNYDLDKPKSHDKNVLVHDSILKIADFSLSKSLESNSLSVKGKMPAYSVSQYIMDKDNFKRKELSDIYSLVSGRRETQIDRTPVDFINLYFKAWDKNLDLHPTINK</sequence>
<gene>
    <name evidence="1" type="ORF">SCALOS_LOCUS5590</name>
</gene>
<comment type="caution">
    <text evidence="1">The sequence shown here is derived from an EMBL/GenBank/DDBJ whole genome shotgun (WGS) entry which is preliminary data.</text>
</comment>
<evidence type="ECO:0000313" key="1">
    <source>
        <dbReference type="EMBL" id="CAG8563386.1"/>
    </source>
</evidence>
<feature type="non-terminal residue" evidence="1">
    <location>
        <position position="490"/>
    </location>
</feature>
<proteinExistence type="predicted"/>
<name>A0ACA9M5H3_9GLOM</name>
<dbReference type="EMBL" id="CAJVPM010009355">
    <property type="protein sequence ID" value="CAG8563386.1"/>
    <property type="molecule type" value="Genomic_DNA"/>
</dbReference>
<keyword evidence="2" id="KW-1185">Reference proteome</keyword>
<evidence type="ECO:0000313" key="2">
    <source>
        <dbReference type="Proteomes" id="UP000789860"/>
    </source>
</evidence>
<organism evidence="1 2">
    <name type="scientific">Scutellospora calospora</name>
    <dbReference type="NCBI Taxonomy" id="85575"/>
    <lineage>
        <taxon>Eukaryota</taxon>
        <taxon>Fungi</taxon>
        <taxon>Fungi incertae sedis</taxon>
        <taxon>Mucoromycota</taxon>
        <taxon>Glomeromycotina</taxon>
        <taxon>Glomeromycetes</taxon>
        <taxon>Diversisporales</taxon>
        <taxon>Gigasporaceae</taxon>
        <taxon>Scutellospora</taxon>
    </lineage>
</organism>
<accession>A0ACA9M5H3</accession>